<reference evidence="7 8" key="1">
    <citation type="submission" date="2020-08" db="EMBL/GenBank/DDBJ databases">
        <title>Genomic Encyclopedia of Type Strains, Phase IV (KMG-IV): sequencing the most valuable type-strain genomes for metagenomic binning, comparative biology and taxonomic classification.</title>
        <authorList>
            <person name="Goeker M."/>
        </authorList>
    </citation>
    <scope>NUCLEOTIDE SEQUENCE [LARGE SCALE GENOMIC DNA]</scope>
    <source>
        <strain evidence="7 8">DSM 25481</strain>
    </source>
</reference>
<dbReference type="InterPro" id="IPR052914">
    <property type="entry name" value="Aldehyde_Oxdr_Iron-Sulfur"/>
</dbReference>
<evidence type="ECO:0000256" key="1">
    <source>
        <dbReference type="ARBA" id="ARBA00022714"/>
    </source>
</evidence>
<gene>
    <name evidence="7" type="ORF">GGR24_001789</name>
</gene>
<dbReference type="InterPro" id="IPR001041">
    <property type="entry name" value="2Fe-2S_ferredoxin-type"/>
</dbReference>
<evidence type="ECO:0000313" key="7">
    <source>
        <dbReference type="EMBL" id="MBB3973132.1"/>
    </source>
</evidence>
<dbReference type="Proteomes" id="UP000528964">
    <property type="component" value="Unassembled WGS sequence"/>
</dbReference>
<dbReference type="GO" id="GO:0051537">
    <property type="term" value="F:2 iron, 2 sulfur cluster binding"/>
    <property type="evidence" value="ECO:0007669"/>
    <property type="project" value="UniProtKB-KW"/>
</dbReference>
<evidence type="ECO:0000259" key="6">
    <source>
        <dbReference type="PROSITE" id="PS51085"/>
    </source>
</evidence>
<dbReference type="InterPro" id="IPR006058">
    <property type="entry name" value="2Fe2S_fd_BS"/>
</dbReference>
<keyword evidence="4" id="KW-0408">Iron</keyword>
<dbReference type="SUPFAM" id="SSF47741">
    <property type="entry name" value="CO dehydrogenase ISP C-domain like"/>
    <property type="match status" value="1"/>
</dbReference>
<evidence type="ECO:0000256" key="5">
    <source>
        <dbReference type="ARBA" id="ARBA00023014"/>
    </source>
</evidence>
<dbReference type="EMBL" id="JACIDR010000002">
    <property type="protein sequence ID" value="MBB3973132.1"/>
    <property type="molecule type" value="Genomic_DNA"/>
</dbReference>
<keyword evidence="5" id="KW-0411">Iron-sulfur</keyword>
<dbReference type="FunFam" id="1.10.150.120:FF:000003">
    <property type="entry name" value="Carbon monoxide dehydrogenase, small subunit"/>
    <property type="match status" value="1"/>
</dbReference>
<dbReference type="RefSeq" id="WP_183394981.1">
    <property type="nucleotide sequence ID" value="NZ_JACIDR010000002.1"/>
</dbReference>
<evidence type="ECO:0000313" key="8">
    <source>
        <dbReference type="Proteomes" id="UP000528964"/>
    </source>
</evidence>
<feature type="domain" description="2Fe-2S ferredoxin-type" evidence="6">
    <location>
        <begin position="11"/>
        <end position="87"/>
    </location>
</feature>
<dbReference type="SUPFAM" id="SSF54292">
    <property type="entry name" value="2Fe-2S ferredoxin-like"/>
    <property type="match status" value="1"/>
</dbReference>
<evidence type="ECO:0000256" key="2">
    <source>
        <dbReference type="ARBA" id="ARBA00022723"/>
    </source>
</evidence>
<dbReference type="FunFam" id="3.10.20.30:FF:000020">
    <property type="entry name" value="Xanthine dehydrogenase iron-sulfur subunit"/>
    <property type="match status" value="1"/>
</dbReference>
<dbReference type="InterPro" id="IPR012675">
    <property type="entry name" value="Beta-grasp_dom_sf"/>
</dbReference>
<accession>A0A7W6CZC3</accession>
<dbReference type="GO" id="GO:0046872">
    <property type="term" value="F:metal ion binding"/>
    <property type="evidence" value="ECO:0007669"/>
    <property type="project" value="UniProtKB-KW"/>
</dbReference>
<dbReference type="PANTHER" id="PTHR45331">
    <property type="entry name" value="OXIDOREDUCTASE, IRON-SULPHUR BINDING SUBUNIT-RELATED-RELATED"/>
    <property type="match status" value="1"/>
</dbReference>
<proteinExistence type="predicted"/>
<evidence type="ECO:0000256" key="4">
    <source>
        <dbReference type="ARBA" id="ARBA00023004"/>
    </source>
</evidence>
<comment type="caution">
    <text evidence="7">The sequence shown here is derived from an EMBL/GenBank/DDBJ whole genome shotgun (WGS) entry which is preliminary data.</text>
</comment>
<dbReference type="Pfam" id="PF00111">
    <property type="entry name" value="Fer2"/>
    <property type="match status" value="1"/>
</dbReference>
<dbReference type="PANTHER" id="PTHR45331:SF2">
    <property type="entry name" value="OXIDOREDUCTASE WITH IRON-SULFUR SUBUNIT"/>
    <property type="match status" value="1"/>
</dbReference>
<keyword evidence="8" id="KW-1185">Reference proteome</keyword>
<dbReference type="InterPro" id="IPR036884">
    <property type="entry name" value="2Fe-2S-bd_dom_sf"/>
</dbReference>
<organism evidence="7 8">
    <name type="scientific">Hansschlegelia beijingensis</name>
    <dbReference type="NCBI Taxonomy" id="1133344"/>
    <lineage>
        <taxon>Bacteria</taxon>
        <taxon>Pseudomonadati</taxon>
        <taxon>Pseudomonadota</taxon>
        <taxon>Alphaproteobacteria</taxon>
        <taxon>Hyphomicrobiales</taxon>
        <taxon>Methylopilaceae</taxon>
        <taxon>Hansschlegelia</taxon>
    </lineage>
</organism>
<dbReference type="PROSITE" id="PS51085">
    <property type="entry name" value="2FE2S_FER_2"/>
    <property type="match status" value="1"/>
</dbReference>
<evidence type="ECO:0000256" key="3">
    <source>
        <dbReference type="ARBA" id="ARBA00023002"/>
    </source>
</evidence>
<dbReference type="GO" id="GO:0016903">
    <property type="term" value="F:oxidoreductase activity, acting on the aldehyde or oxo group of donors"/>
    <property type="evidence" value="ECO:0007669"/>
    <property type="project" value="TreeGrafter"/>
</dbReference>
<keyword evidence="3" id="KW-0560">Oxidoreductase</keyword>
<dbReference type="Gene3D" id="1.10.150.120">
    <property type="entry name" value="[2Fe-2S]-binding domain"/>
    <property type="match status" value="1"/>
</dbReference>
<sequence>MVYVSGAPGAVTVSLTVNGKPQTLSVAPSTTVLDLLRERLHLTGTKKGCDQGQCGACTVLIDGRRVNSCLQLAVMNDGREITTIEGLGAPGGLHPMQEAFVAHDAFQCGYCTPGQICSAVALLKEGRARTRAEIRELMSGNLCRCGAYTNIVDAVEAVMGAGASQEAAE</sequence>
<dbReference type="CDD" id="cd00207">
    <property type="entry name" value="fer2"/>
    <property type="match status" value="1"/>
</dbReference>
<dbReference type="Gene3D" id="3.10.20.30">
    <property type="match status" value="1"/>
</dbReference>
<dbReference type="PROSITE" id="PS00197">
    <property type="entry name" value="2FE2S_FER_1"/>
    <property type="match status" value="1"/>
</dbReference>
<dbReference type="InterPro" id="IPR036010">
    <property type="entry name" value="2Fe-2S_ferredoxin-like_sf"/>
</dbReference>
<protein>
    <submittedName>
        <fullName evidence="7">Xanthine dehydrogenase YagT iron-sulfur-binding subunit</fullName>
    </submittedName>
</protein>
<keyword evidence="2" id="KW-0479">Metal-binding</keyword>
<dbReference type="InterPro" id="IPR002888">
    <property type="entry name" value="2Fe-2S-bd"/>
</dbReference>
<name>A0A7W6CZC3_9HYPH</name>
<dbReference type="Pfam" id="PF01799">
    <property type="entry name" value="Fer2_2"/>
    <property type="match status" value="1"/>
</dbReference>
<dbReference type="AlphaFoldDB" id="A0A7W6CZC3"/>
<keyword evidence="1" id="KW-0001">2Fe-2S</keyword>